<proteinExistence type="predicted"/>
<organism evidence="3 4">
    <name type="scientific">Planomonospora parontospora</name>
    <dbReference type="NCBI Taxonomy" id="58119"/>
    <lineage>
        <taxon>Bacteria</taxon>
        <taxon>Bacillati</taxon>
        <taxon>Actinomycetota</taxon>
        <taxon>Actinomycetes</taxon>
        <taxon>Streptosporangiales</taxon>
        <taxon>Streptosporangiaceae</taxon>
        <taxon>Planomonospora</taxon>
    </lineage>
</organism>
<feature type="region of interest" description="Disordered" evidence="1">
    <location>
        <begin position="64"/>
        <end position="83"/>
    </location>
</feature>
<evidence type="ECO:0000259" key="2">
    <source>
        <dbReference type="Pfam" id="PF18135"/>
    </source>
</evidence>
<dbReference type="AlphaFoldDB" id="A0AA37BFD8"/>
<dbReference type="EMBL" id="BMQD01000006">
    <property type="protein sequence ID" value="GGK62641.1"/>
    <property type="molecule type" value="Genomic_DNA"/>
</dbReference>
<gene>
    <name evidence="3" type="ORF">GCM10010126_22500</name>
</gene>
<accession>A0AA37BFD8</accession>
<name>A0AA37BFD8_9ACTN</name>
<dbReference type="Pfam" id="PF18135">
    <property type="entry name" value="Type_ISP_C"/>
    <property type="match status" value="1"/>
</dbReference>
<comment type="caution">
    <text evidence="3">The sequence shown here is derived from an EMBL/GenBank/DDBJ whole genome shotgun (WGS) entry which is preliminary data.</text>
</comment>
<dbReference type="InterPro" id="IPR041635">
    <property type="entry name" value="Type_ISP_LLaBIII_C"/>
</dbReference>
<evidence type="ECO:0000313" key="4">
    <source>
        <dbReference type="Proteomes" id="UP000627984"/>
    </source>
</evidence>
<feature type="domain" description="Type ISP restriction-modification enzyme LLaBIII C-terminal specificity" evidence="2">
    <location>
        <begin position="2"/>
        <end position="172"/>
    </location>
</feature>
<reference evidence="3" key="1">
    <citation type="journal article" date="2014" name="Int. J. Syst. Evol. Microbiol.">
        <title>Complete genome sequence of Corynebacterium casei LMG S-19264T (=DSM 44701T), isolated from a smear-ripened cheese.</title>
        <authorList>
            <consortium name="US DOE Joint Genome Institute (JGI-PGF)"/>
            <person name="Walter F."/>
            <person name="Albersmeier A."/>
            <person name="Kalinowski J."/>
            <person name="Ruckert C."/>
        </authorList>
    </citation>
    <scope>NUCLEOTIDE SEQUENCE</scope>
    <source>
        <strain evidence="3">JCM 3093</strain>
    </source>
</reference>
<reference evidence="3" key="2">
    <citation type="submission" date="2022-09" db="EMBL/GenBank/DDBJ databases">
        <authorList>
            <person name="Sun Q."/>
            <person name="Ohkuma M."/>
        </authorList>
    </citation>
    <scope>NUCLEOTIDE SEQUENCE</scope>
    <source>
        <strain evidence="3">JCM 3093</strain>
    </source>
</reference>
<evidence type="ECO:0000313" key="3">
    <source>
        <dbReference type="EMBL" id="GGK62641.1"/>
    </source>
</evidence>
<dbReference type="Proteomes" id="UP000627984">
    <property type="component" value="Unassembled WGS sequence"/>
</dbReference>
<protein>
    <recommendedName>
        <fullName evidence="2">Type ISP restriction-modification enzyme LLaBIII C-terminal specificity domain-containing protein</fullName>
    </recommendedName>
</protein>
<evidence type="ECO:0000256" key="1">
    <source>
        <dbReference type="SAM" id="MobiDB-lite"/>
    </source>
</evidence>
<sequence length="231" mass="25196">MTAPDMLAYVAAVTAHGGYTARFAENLRTPGVRVPLTADPELWAQAVRLGKRVVWLHTYGERFADPAEGRPSGSPKPNPDQRAKVQVAIPGTAEEMPDDISYDADTATLHVGAGRISPVRPEVWAYEVSGMKIIKKWFGYRKKNPTGRKSSSLDDIHTEEWPAEFTTELLHLLHVLTLCVEVEPDQADLLEKICNGPLVTVADLEGANVFPVPASARKAPVPESPEAPTLL</sequence>